<keyword evidence="2" id="KW-1185">Reference proteome</keyword>
<keyword evidence="1" id="KW-0808">Transferase</keyword>
<dbReference type="Proteomes" id="UP000724584">
    <property type="component" value="Unassembled WGS sequence"/>
</dbReference>
<evidence type="ECO:0000313" key="1">
    <source>
        <dbReference type="EMBL" id="KAH6649870.1"/>
    </source>
</evidence>
<proteinExistence type="predicted"/>
<name>A0ACB7PNI0_9PEZI</name>
<gene>
    <name evidence="1" type="ORF">F5144DRAFT_636090</name>
</gene>
<protein>
    <submittedName>
        <fullName evidence="1">Acyltransferase family-domain-containing protein</fullName>
    </submittedName>
</protein>
<accession>A0ACB7PNI0</accession>
<organism evidence="1 2">
    <name type="scientific">Chaetomium tenue</name>
    <dbReference type="NCBI Taxonomy" id="1854479"/>
    <lineage>
        <taxon>Eukaryota</taxon>
        <taxon>Fungi</taxon>
        <taxon>Dikarya</taxon>
        <taxon>Ascomycota</taxon>
        <taxon>Pezizomycotina</taxon>
        <taxon>Sordariomycetes</taxon>
        <taxon>Sordariomycetidae</taxon>
        <taxon>Sordariales</taxon>
        <taxon>Chaetomiaceae</taxon>
        <taxon>Chaetomium</taxon>
    </lineage>
</organism>
<keyword evidence="1" id="KW-0012">Acyltransferase</keyword>
<reference evidence="1 2" key="1">
    <citation type="journal article" date="2021" name="Nat. Commun.">
        <title>Genetic determinants of endophytism in the Arabidopsis root mycobiome.</title>
        <authorList>
            <person name="Mesny F."/>
            <person name="Miyauchi S."/>
            <person name="Thiergart T."/>
            <person name="Pickel B."/>
            <person name="Atanasova L."/>
            <person name="Karlsson M."/>
            <person name="Huettel B."/>
            <person name="Barry K.W."/>
            <person name="Haridas S."/>
            <person name="Chen C."/>
            <person name="Bauer D."/>
            <person name="Andreopoulos W."/>
            <person name="Pangilinan J."/>
            <person name="LaButti K."/>
            <person name="Riley R."/>
            <person name="Lipzen A."/>
            <person name="Clum A."/>
            <person name="Drula E."/>
            <person name="Henrissat B."/>
            <person name="Kohler A."/>
            <person name="Grigoriev I.V."/>
            <person name="Martin F.M."/>
            <person name="Hacquard S."/>
        </authorList>
    </citation>
    <scope>NUCLEOTIDE SEQUENCE [LARGE SCALE GENOMIC DNA]</scope>
    <source>
        <strain evidence="1 2">MPI-SDFR-AT-0079</strain>
    </source>
</reference>
<evidence type="ECO:0000313" key="2">
    <source>
        <dbReference type="Proteomes" id="UP000724584"/>
    </source>
</evidence>
<dbReference type="EMBL" id="JAGIZQ010000001">
    <property type="protein sequence ID" value="KAH6649870.1"/>
    <property type="molecule type" value="Genomic_DNA"/>
</dbReference>
<sequence length="591" mass="65036">MNGHAASTWGLAHEEEKATFLNDKPPPDIERDARHADVTSRFSTITYAPQQWTATTLPSRAAHRVLTQLPALLRRTLFFLLPSFVQPLFSRQRHHHHKNNPPLPPRPTAPQPGPTAYLDGMRGLAALIVFFCHFLYTSFAIAPGYGSGSGTTAATTTPTANNNHSNPPNPPNHHHHLPLLPFIRLLFSGPPMVCVFFIISGYALSLRPLTRAATTTTTQSTGTTSALTALTSLIFRRFPRLFLPAFASTLLITLLVASGMYERTRAVAANPALLRNVREPHVGFDVNDNGGGGGGGSVLVLAVWAWAGEMARFVHVWDWREFGGSTVLDVHLWTVPVEFRCSMVLFLTLAGTLGLRRGWRLGVVGGLAVFVYCSKRWEMVLFYAGLVLAELDVARGAHGRAPVLPVPVPGLMSGSNSRASSPSPSGPKRRTVKRAMWAVLSIVGLFLMSQPDERSAETPGWVFLTSLIPEWWTDEHRYWQSTGAILFVLAVGRSRGWQRFFNLPVPQYFGKISYAIYLMHGPVIHTVGYAIEGWAWGLTGTEGRAYEAGFALAAVFVVPIVIWVSDVFWRAVDAPIVRFAKWLEAVCSKSD</sequence>
<comment type="caution">
    <text evidence="1">The sequence shown here is derived from an EMBL/GenBank/DDBJ whole genome shotgun (WGS) entry which is preliminary data.</text>
</comment>